<name>A0A2V0RKU7_9ZZZZ</name>
<feature type="region of interest" description="Disordered" evidence="1">
    <location>
        <begin position="85"/>
        <end position="137"/>
    </location>
</feature>
<evidence type="ECO:0000256" key="1">
    <source>
        <dbReference type="SAM" id="MobiDB-lite"/>
    </source>
</evidence>
<comment type="caution">
    <text evidence="2">The sequence shown here is derived from an EMBL/GenBank/DDBJ whole genome shotgun (WGS) entry which is preliminary data.</text>
</comment>
<protein>
    <submittedName>
        <fullName evidence="2">Uncharacterized protein</fullName>
    </submittedName>
</protein>
<feature type="compositionally biased region" description="Basic and acidic residues" evidence="1">
    <location>
        <begin position="117"/>
        <end position="132"/>
    </location>
</feature>
<organism evidence="2">
    <name type="scientific">viral metagenome</name>
    <dbReference type="NCBI Taxonomy" id="1070528"/>
    <lineage>
        <taxon>unclassified sequences</taxon>
        <taxon>metagenomes</taxon>
        <taxon>organismal metagenomes</taxon>
    </lineage>
</organism>
<accession>A0A2V0RKU7</accession>
<reference evidence="2" key="1">
    <citation type="submission" date="2017-04" db="EMBL/GenBank/DDBJ databases">
        <title>Unveiling RNA virosphere associated with marine microorganisms.</title>
        <authorList>
            <person name="Urayama S."/>
            <person name="Takaki Y."/>
            <person name="Nishi S."/>
            <person name="Yoshida Y."/>
            <person name="Deguchi S."/>
            <person name="Takai K."/>
            <person name="Nunoura T."/>
        </authorList>
    </citation>
    <scope>NUCLEOTIDE SEQUENCE</scope>
</reference>
<sequence>MDAITYYTDVGMKTNHEHCKCIHGRSITLLKTDEAPDPPSGSIVVGLLSPEEAKWKDENQIPHYPDFESTPAHAKVAEADAAELDPATPDHPASLPPKLEGKEIEDSRGGETTSHSTDTKNLESTEDHKEVPKTPSLSEDQFIKDVLRSLSGKGNFNYAKLPSRTSAYMTDASDEVKELVLEVISLPVSCDDADLTPAPRHVIRSSLMQADIVAPQSLERVVLCPGCCVTSVWTAQEVGSSHQSSEYRKCSLCQHDIKRPTSLSAVKRKAGGAVISVTPGSIEGCTKEVVDALKAGVEARSLGLRDVYVYMIAHLNPTDYSFSRRNYDGPDIRQDYLSVDSDDYDLLSMLITHIVACKTDEEFVSSSLKLHDGTLTMLELFRDHATAKGVWRAFRETFWDKHDGDSKRRKVLPSLVNEEYHLVVCTTKDTSHLMTKALWYDYSKRLLDWRDPFNGRPFADTATTSSCGTISVRYEVTTKRRQDPKFLDPRGIAGAIPALVSFFGQDDFEALNDIAYWPSDFHVMDATTSDVPNFRLANVMQTKHSIADVHSCLQKIYTQGAGLREILEDLPRLRTTCLPPGHHDAPFNELIGMAFSMLVRGQEFTPQDEWRALHASIVRCMVHTNELFKVKASDMMTSDDGKSRFTFSQTENLSEGRAGELVETFFTLGKVLFCKVAVKIQCEEGVALRHLYTELLLLSQAAEPGAASVLGLFEHLFHYWRLLLYVMTAQVYSVSVRDLTWGGDTHATKRMTPASFFNNLSHVTSQLQLQVPMLVQPNRYVPSGLGVHGGTAIVDIKPIDLLTTLGVYRFTNATRAAMLPDRPEQPSFGELFQELGLTVVAWTPRAFLNPHMNHIFERNTNDYFEQKNVDFTMAYVKVGQFGLTAMNPGVYNVTQVNNTIGEMSPTHTRVSAIDLPCDDVNAAAGLTVTKLRLLKTGQEYIAYRSILLMVVEALDDESKNNFTVDVLIKRVRQLMDPLIASIKTPLDLNRMVALHECLLMAKSRTDDDWGSTSRKRLMDAFDLLPQFATDAPIVTAPSLVIKGLVRARMGLIRYVLQRPDSPILWNIGSVTLVCGQSSVESLAPQAPMDVDDSGHVRASVIGAGGLRIQTRPKLCVTLGLSTNFSIENHNKKLDEIKLHTLMGSVPPELCQSVRVSAFRVMSTIMLSSNRKVEEHQAPGPSVNDVVNSLNGTTWAVVIPEVLISTDVSVKNHSLSCVVHERSQENTTDIHLERSMRTTMTVPIFNSDPSIRYAKFHPSVTLSTLITDADKSVLSLPLAQSMVGIRCENKQESDILFSEIENQESFNPTTRNHYSMSMSSTTSLGMTAISGREVNEVVTKQLLPLATPQVVSYAQAVVSRTFTVHSSFSDNIAT</sequence>
<evidence type="ECO:0000313" key="2">
    <source>
        <dbReference type="EMBL" id="GBH22232.1"/>
    </source>
</evidence>
<proteinExistence type="predicted"/>
<feature type="compositionally biased region" description="Basic and acidic residues" evidence="1">
    <location>
        <begin position="99"/>
        <end position="109"/>
    </location>
</feature>
<dbReference type="EMBL" id="BDQA01000791">
    <property type="protein sequence ID" value="GBH22232.1"/>
    <property type="molecule type" value="Genomic_RNA"/>
</dbReference>